<dbReference type="PIRSF" id="PIRSF006402">
    <property type="entry name" value="UCP006402_thioredoxin"/>
    <property type="match status" value="1"/>
</dbReference>
<dbReference type="Gene3D" id="1.50.10.20">
    <property type="match status" value="1"/>
</dbReference>
<accession>A0ABR2YVW5</accession>
<dbReference type="Proteomes" id="UP001491310">
    <property type="component" value="Unassembled WGS sequence"/>
</dbReference>
<dbReference type="PANTHER" id="PTHR42899:SF1">
    <property type="entry name" value="SPERMATOGENESIS-ASSOCIATED PROTEIN 20"/>
    <property type="match status" value="1"/>
</dbReference>
<dbReference type="InterPro" id="IPR004879">
    <property type="entry name" value="Ssp411-like_TRX"/>
</dbReference>
<dbReference type="Gene3D" id="1.50.10.10">
    <property type="match status" value="1"/>
</dbReference>
<dbReference type="CDD" id="cd02955">
    <property type="entry name" value="SSP411"/>
    <property type="match status" value="1"/>
</dbReference>
<feature type="compositionally biased region" description="Polar residues" evidence="1">
    <location>
        <begin position="1"/>
        <end position="19"/>
    </location>
</feature>
<evidence type="ECO:0000313" key="4">
    <source>
        <dbReference type="Proteomes" id="UP001491310"/>
    </source>
</evidence>
<keyword evidence="4" id="KW-1185">Reference proteome</keyword>
<evidence type="ECO:0000256" key="1">
    <source>
        <dbReference type="SAM" id="MobiDB-lite"/>
    </source>
</evidence>
<dbReference type="Pfam" id="PF03190">
    <property type="entry name" value="Thioredox_DsbH"/>
    <property type="match status" value="1"/>
</dbReference>
<evidence type="ECO:0000259" key="2">
    <source>
        <dbReference type="Pfam" id="PF03190"/>
    </source>
</evidence>
<dbReference type="EMBL" id="JALJOT010000004">
    <property type="protein sequence ID" value="KAK9915900.1"/>
    <property type="molecule type" value="Genomic_DNA"/>
</dbReference>
<sequence>MATTAASLLSNEATGQQKSPPKYTNRLAREESPYLLQHAHNPVDWYPWGKEAFEKARSENKPIFLSVGYATCHWCHVMERESFESEAIAKLMNDSFVNIKVDKEERSDVDRVYMTYVQATSGGGGWPMSVFLTPDLQPFLGGTYFPPQDAYGRPGFATVLKRIADVWRSRKNEVIEQSADTMRQLNEAIQPQAGKASELPEGAAGQFIESCYSMLAGRFDPTLGGFGAAPKFPRPAEINLLLVEHLRASQGREASSATASSSGRRRDALGMAETTLQRMAAGGMYDHVGGGFHRYSVDEHWHVPHFEKMLYDNGQLAQTYLDAYRATGDVRYARVARGILDYLHRDMTHPEGGFYSAEDADSLDESGKKAEGAFYVWSADEIDEVLGTDSERGRIFKQHYYVKASGNTDLSQRSDPHGEFTGLNCLIERETVKATAAQFGLSVEETEGTLAKARQLLHERRSQRPRPHLDDKVVTAWNGLAIGAFANASRVLASEPQPPAVLFPVEGRPAKEYLTDAIRAAEFARDKVWDAEGRRLRRSFCRGPSDVGGFADDYAFLVSGLLDLHAASGDAQWLQFALQLQTAQDELFWDEAAGGYFSTTGEDPSILLRMKEDYDGAEPAPSSIAVTNLLRLAALADPDAAVPLRARASAAAAAFRERLSEMSLAMPQMCCALHLLDAGHLRQVIIAGRSGAADTETLLDAAQAAFAPDKAVIFIDPTDKASVEFWRSHNPQALAMVEGAGLQADSLATAFVCQNFTCKAPTTDPQNLKAALVEARSAPSTPPVLAQVDLSALGKN</sequence>
<organism evidence="3 4">
    <name type="scientific">Coccomyxa subellipsoidea</name>
    <dbReference type="NCBI Taxonomy" id="248742"/>
    <lineage>
        <taxon>Eukaryota</taxon>
        <taxon>Viridiplantae</taxon>
        <taxon>Chlorophyta</taxon>
        <taxon>core chlorophytes</taxon>
        <taxon>Trebouxiophyceae</taxon>
        <taxon>Trebouxiophyceae incertae sedis</taxon>
        <taxon>Coccomyxaceae</taxon>
        <taxon>Coccomyxa</taxon>
    </lineage>
</organism>
<dbReference type="SUPFAM" id="SSF52833">
    <property type="entry name" value="Thioredoxin-like"/>
    <property type="match status" value="1"/>
</dbReference>
<feature type="domain" description="Spermatogenesis-associated protein 20-like TRX" evidence="2">
    <location>
        <begin position="24"/>
        <end position="185"/>
    </location>
</feature>
<protein>
    <recommendedName>
        <fullName evidence="2">Spermatogenesis-associated protein 20-like TRX domain-containing protein</fullName>
    </recommendedName>
</protein>
<dbReference type="Gene3D" id="3.40.30.10">
    <property type="entry name" value="Glutaredoxin"/>
    <property type="match status" value="1"/>
</dbReference>
<gene>
    <name evidence="3" type="ORF">WJX75_005783</name>
</gene>
<feature type="region of interest" description="Disordered" evidence="1">
    <location>
        <begin position="1"/>
        <end position="23"/>
    </location>
</feature>
<evidence type="ECO:0000313" key="3">
    <source>
        <dbReference type="EMBL" id="KAK9915900.1"/>
    </source>
</evidence>
<dbReference type="SUPFAM" id="SSF48208">
    <property type="entry name" value="Six-hairpin glycosidases"/>
    <property type="match status" value="1"/>
</dbReference>
<name>A0ABR2YVW5_9CHLO</name>
<proteinExistence type="predicted"/>
<reference evidence="3 4" key="1">
    <citation type="journal article" date="2024" name="Nat. Commun.">
        <title>Phylogenomics reveals the evolutionary origins of lichenization in chlorophyte algae.</title>
        <authorList>
            <person name="Puginier C."/>
            <person name="Libourel C."/>
            <person name="Otte J."/>
            <person name="Skaloud P."/>
            <person name="Haon M."/>
            <person name="Grisel S."/>
            <person name="Petersen M."/>
            <person name="Berrin J.G."/>
            <person name="Delaux P.M."/>
            <person name="Dal Grande F."/>
            <person name="Keller J."/>
        </authorList>
    </citation>
    <scope>NUCLEOTIDE SEQUENCE [LARGE SCALE GENOMIC DNA]</scope>
    <source>
        <strain evidence="3 4">SAG 216-7</strain>
    </source>
</reference>
<dbReference type="InterPro" id="IPR008928">
    <property type="entry name" value="6-hairpin_glycosidase_sf"/>
</dbReference>
<dbReference type="InterPro" id="IPR012341">
    <property type="entry name" value="6hp_glycosidase-like_sf"/>
</dbReference>
<comment type="caution">
    <text evidence="3">The sequence shown here is derived from an EMBL/GenBank/DDBJ whole genome shotgun (WGS) entry which is preliminary data.</text>
</comment>
<dbReference type="PANTHER" id="PTHR42899">
    <property type="entry name" value="SPERMATOGENESIS-ASSOCIATED PROTEIN 20"/>
    <property type="match status" value="1"/>
</dbReference>
<dbReference type="InterPro" id="IPR036249">
    <property type="entry name" value="Thioredoxin-like_sf"/>
</dbReference>
<dbReference type="InterPro" id="IPR024705">
    <property type="entry name" value="Ssp411"/>
</dbReference>